<feature type="region of interest" description="Disordered" evidence="1">
    <location>
        <begin position="20"/>
        <end position="126"/>
    </location>
</feature>
<dbReference type="Proteomes" id="UP000008867">
    <property type="component" value="Chromosome 5"/>
</dbReference>
<organism evidence="2 3">
    <name type="scientific">Sporisorium reilianum (strain SRZ2)</name>
    <name type="common">Maize head smut fungus</name>
    <dbReference type="NCBI Taxonomy" id="999809"/>
    <lineage>
        <taxon>Eukaryota</taxon>
        <taxon>Fungi</taxon>
        <taxon>Dikarya</taxon>
        <taxon>Basidiomycota</taxon>
        <taxon>Ustilaginomycotina</taxon>
        <taxon>Ustilaginomycetes</taxon>
        <taxon>Ustilaginales</taxon>
        <taxon>Ustilaginaceae</taxon>
        <taxon>Sporisorium</taxon>
    </lineage>
</organism>
<evidence type="ECO:0000313" key="2">
    <source>
        <dbReference type="EMBL" id="CBQ72824.1"/>
    </source>
</evidence>
<dbReference type="VEuPathDB" id="FungiDB:sr16556"/>
<reference evidence="2 3" key="1">
    <citation type="journal article" date="2010" name="Science">
        <title>Pathogenicity determinants in smut fungi revealed by genome comparison.</title>
        <authorList>
            <person name="Schirawski J."/>
            <person name="Mannhaupt G."/>
            <person name="Muench K."/>
            <person name="Brefort T."/>
            <person name="Schipper K."/>
            <person name="Doehlemann G."/>
            <person name="Di Stasio M."/>
            <person name="Roessel N."/>
            <person name="Mendoza-Mendoza A."/>
            <person name="Pester D."/>
            <person name="Mueller O."/>
            <person name="Winterberg B."/>
            <person name="Meyer E."/>
            <person name="Ghareeb H."/>
            <person name="Wollenberg T."/>
            <person name="Muensterkoetter M."/>
            <person name="Wong P."/>
            <person name="Walter M."/>
            <person name="Stukenbrock E."/>
            <person name="Gueldener U."/>
            <person name="Kahmann R."/>
        </authorList>
    </citation>
    <scope>NUCLEOTIDE SEQUENCE [LARGE SCALE GENOMIC DNA]</scope>
    <source>
        <strain evidence="3">SRZ2</strain>
    </source>
</reference>
<gene>
    <name evidence="2" type="ORF">sr16556</name>
</gene>
<dbReference type="OrthoDB" id="2557808at2759"/>
<name>E6ZZZ4_SPORE</name>
<dbReference type="AlphaFoldDB" id="E6ZZZ4"/>
<feature type="compositionally biased region" description="Polar residues" evidence="1">
    <location>
        <begin position="62"/>
        <end position="80"/>
    </location>
</feature>
<feature type="compositionally biased region" description="Low complexity" evidence="1">
    <location>
        <begin position="81"/>
        <end position="116"/>
    </location>
</feature>
<proteinExistence type="predicted"/>
<dbReference type="HOGENOM" id="CLU_1300394_0_0_1"/>
<accession>E6ZZZ4</accession>
<dbReference type="EMBL" id="FQ311470">
    <property type="protein sequence ID" value="CBQ72824.1"/>
    <property type="molecule type" value="Genomic_DNA"/>
</dbReference>
<evidence type="ECO:0000256" key="1">
    <source>
        <dbReference type="SAM" id="MobiDB-lite"/>
    </source>
</evidence>
<feature type="region of interest" description="Disordered" evidence="1">
    <location>
        <begin position="193"/>
        <end position="212"/>
    </location>
</feature>
<protein>
    <submittedName>
        <fullName evidence="2">Conserved hypothetical Ustilago-specific protein</fullName>
    </submittedName>
</protein>
<keyword evidence="3" id="KW-1185">Reference proteome</keyword>
<sequence>MHEMMGDPYVADPALLLTTPAVDSASDDDLADKEMGDAEASIQPLHSRNLPNLFDLVDLDGSASSNTASQVHRSPTPATQLTPGPSSGASLPSARSTPTASPFGAASSTPATPTSTGKRKRGAVEQKKDAITDAFYRSQVDNMQYRLQLKQEKTKREQMRVQAMENQTAAMLRIQDDQRHFMNEMLRLLVAANGSHSGSGSGLGSSANADSQ</sequence>
<dbReference type="eggNOG" id="ENOG502TKFF">
    <property type="taxonomic scope" value="Eukaryota"/>
</dbReference>
<evidence type="ECO:0000313" key="3">
    <source>
        <dbReference type="Proteomes" id="UP000008867"/>
    </source>
</evidence>